<dbReference type="InterPro" id="IPR017981">
    <property type="entry name" value="GPCR_2-like_7TM"/>
</dbReference>
<reference evidence="7" key="5">
    <citation type="submission" date="2025-09" db="UniProtKB">
        <authorList>
            <consortium name="Ensembl"/>
        </authorList>
    </citation>
    <scope>IDENTIFICATION</scope>
</reference>
<accession>A0A4W3JVZ7</accession>
<reference evidence="8" key="1">
    <citation type="journal article" date="2006" name="Science">
        <title>Ancient noncoding elements conserved in the human genome.</title>
        <authorList>
            <person name="Venkatesh B."/>
            <person name="Kirkness E.F."/>
            <person name="Loh Y.H."/>
            <person name="Halpern A.L."/>
            <person name="Lee A.P."/>
            <person name="Johnson J."/>
            <person name="Dandona N."/>
            <person name="Viswanathan L.D."/>
            <person name="Tay A."/>
            <person name="Venter J.C."/>
            <person name="Strausberg R.L."/>
            <person name="Brenner S."/>
        </authorList>
    </citation>
    <scope>NUCLEOTIDE SEQUENCE [LARGE SCALE GENOMIC DNA]</scope>
</reference>
<dbReference type="GeneTree" id="ENSGT00940000159169"/>
<dbReference type="GO" id="GO:0007166">
    <property type="term" value="P:cell surface receptor signaling pathway"/>
    <property type="evidence" value="ECO:0007669"/>
    <property type="project" value="InterPro"/>
</dbReference>
<reference evidence="7" key="4">
    <citation type="submission" date="2025-08" db="UniProtKB">
        <authorList>
            <consortium name="Ensembl"/>
        </authorList>
    </citation>
    <scope>IDENTIFICATION</scope>
</reference>
<dbReference type="STRING" id="7868.ENSCMIP00000047709"/>
<reference evidence="8" key="3">
    <citation type="journal article" date="2014" name="Nature">
        <title>Elephant shark genome provides unique insights into gnathostome evolution.</title>
        <authorList>
            <consortium name="International Elephant Shark Genome Sequencing Consortium"/>
            <person name="Venkatesh B."/>
            <person name="Lee A.P."/>
            <person name="Ravi V."/>
            <person name="Maurya A.K."/>
            <person name="Lian M.M."/>
            <person name="Swann J.B."/>
            <person name="Ohta Y."/>
            <person name="Flajnik M.F."/>
            <person name="Sutoh Y."/>
            <person name="Kasahara M."/>
            <person name="Hoon S."/>
            <person name="Gangu V."/>
            <person name="Roy S.W."/>
            <person name="Irimia M."/>
            <person name="Korzh V."/>
            <person name="Kondrychyn I."/>
            <person name="Lim Z.W."/>
            <person name="Tay B.H."/>
            <person name="Tohari S."/>
            <person name="Kong K.W."/>
            <person name="Ho S."/>
            <person name="Lorente-Galdos B."/>
            <person name="Quilez J."/>
            <person name="Marques-Bonet T."/>
            <person name="Raney B.J."/>
            <person name="Ingham P.W."/>
            <person name="Tay A."/>
            <person name="Hillier L.W."/>
            <person name="Minx P."/>
            <person name="Boehm T."/>
            <person name="Wilson R.K."/>
            <person name="Brenner S."/>
            <person name="Warren W.C."/>
        </authorList>
    </citation>
    <scope>NUCLEOTIDE SEQUENCE [LARGE SCALE GENOMIC DNA]</scope>
</reference>
<feature type="domain" description="G-protein coupled receptors family 2 profile 2" evidence="6">
    <location>
        <begin position="1"/>
        <end position="281"/>
    </location>
</feature>
<dbReference type="PRINTS" id="PR00249">
    <property type="entry name" value="GPCRSECRETIN"/>
</dbReference>
<dbReference type="Proteomes" id="UP000314986">
    <property type="component" value="Unassembled WGS sequence"/>
</dbReference>
<feature type="transmembrane region" description="Helical" evidence="5">
    <location>
        <begin position="6"/>
        <end position="23"/>
    </location>
</feature>
<dbReference type="AlphaFoldDB" id="A0A4W3JVZ7"/>
<protein>
    <recommendedName>
        <fullName evidence="6">G-protein coupled receptors family 2 profile 2 domain-containing protein</fullName>
    </recommendedName>
</protein>
<dbReference type="Gene3D" id="1.20.1070.10">
    <property type="entry name" value="Rhodopsin 7-helix transmembrane proteins"/>
    <property type="match status" value="1"/>
</dbReference>
<feature type="transmembrane region" description="Helical" evidence="5">
    <location>
        <begin position="92"/>
        <end position="114"/>
    </location>
</feature>
<keyword evidence="2 5" id="KW-0812">Transmembrane</keyword>
<dbReference type="OMA" id="ICHFFIF"/>
<feature type="transmembrane region" description="Helical" evidence="5">
    <location>
        <begin position="126"/>
        <end position="150"/>
    </location>
</feature>
<dbReference type="GO" id="GO:0004930">
    <property type="term" value="F:G protein-coupled receptor activity"/>
    <property type="evidence" value="ECO:0007669"/>
    <property type="project" value="InterPro"/>
</dbReference>
<sequence>MSYVGCGFSMAGLTITIAFQILTRKARKTSLTCVTVSLCTSMLIVNLVFLSGINNPNALKEKSAANNTENIVLRSNWSDPPEVHWCTAVAAILHYFLLATFTWAALYGAQMYVLLVHVFKQLPRHFLVLISLTGWGIPAVIVATTLAVTYRAESSLSYRQEEFCWLAGLDIHGNLDFSKPMLWAFLIPVGIILLFNLAMFVLVTKMVLFNQSQDTCSAKKVSSAKKVIGSLSVSVVLGLTWSLGYLMLIDHDNTRTVFSYIFSALNTTQGLQIFILFTASRKTFFKKVISLAWGSKFPVNTDVAHSRCFSIQGLNTPESEEHYTQNDTLNFSETTESIPSVLY</sequence>
<name>A0A4W3JVZ7_CALMI</name>
<evidence type="ECO:0000256" key="3">
    <source>
        <dbReference type="ARBA" id="ARBA00022989"/>
    </source>
</evidence>
<dbReference type="Pfam" id="PF00002">
    <property type="entry name" value="7tm_2"/>
    <property type="match status" value="1"/>
</dbReference>
<evidence type="ECO:0000256" key="1">
    <source>
        <dbReference type="ARBA" id="ARBA00004141"/>
    </source>
</evidence>
<keyword evidence="8" id="KW-1185">Reference proteome</keyword>
<dbReference type="PROSITE" id="PS50261">
    <property type="entry name" value="G_PROTEIN_RECEP_F2_4"/>
    <property type="match status" value="1"/>
</dbReference>
<feature type="transmembrane region" description="Helical" evidence="5">
    <location>
        <begin position="30"/>
        <end position="53"/>
    </location>
</feature>
<evidence type="ECO:0000259" key="6">
    <source>
        <dbReference type="PROSITE" id="PS50261"/>
    </source>
</evidence>
<evidence type="ECO:0000313" key="7">
    <source>
        <dbReference type="Ensembl" id="ENSCMIP00000047709.1"/>
    </source>
</evidence>
<dbReference type="Ensembl" id="ENSCMIT00000048381.1">
    <property type="protein sequence ID" value="ENSCMIP00000047709.1"/>
    <property type="gene ID" value="ENSCMIG00000019534.1"/>
</dbReference>
<evidence type="ECO:0000256" key="2">
    <source>
        <dbReference type="ARBA" id="ARBA00022692"/>
    </source>
</evidence>
<feature type="transmembrane region" description="Helical" evidence="5">
    <location>
        <begin position="260"/>
        <end position="279"/>
    </location>
</feature>
<dbReference type="GO" id="GO:0016020">
    <property type="term" value="C:membrane"/>
    <property type="evidence" value="ECO:0007669"/>
    <property type="project" value="UniProtKB-SubCell"/>
</dbReference>
<feature type="transmembrane region" description="Helical" evidence="5">
    <location>
        <begin position="227"/>
        <end position="248"/>
    </location>
</feature>
<dbReference type="InterPro" id="IPR000832">
    <property type="entry name" value="GPCR_2_secretin-like"/>
</dbReference>
<keyword evidence="3 5" id="KW-1133">Transmembrane helix</keyword>
<evidence type="ECO:0000256" key="5">
    <source>
        <dbReference type="SAM" id="Phobius"/>
    </source>
</evidence>
<organism evidence="7 8">
    <name type="scientific">Callorhinchus milii</name>
    <name type="common">Ghost shark</name>
    <dbReference type="NCBI Taxonomy" id="7868"/>
    <lineage>
        <taxon>Eukaryota</taxon>
        <taxon>Metazoa</taxon>
        <taxon>Chordata</taxon>
        <taxon>Craniata</taxon>
        <taxon>Vertebrata</taxon>
        <taxon>Chondrichthyes</taxon>
        <taxon>Holocephali</taxon>
        <taxon>Chimaeriformes</taxon>
        <taxon>Callorhinchidae</taxon>
        <taxon>Callorhinchus</taxon>
    </lineage>
</organism>
<dbReference type="PANTHER" id="PTHR47767">
    <property type="entry name" value="ADHESION G PROTEIN-COUPLED RECEPTOR G7"/>
    <property type="match status" value="1"/>
</dbReference>
<evidence type="ECO:0000256" key="4">
    <source>
        <dbReference type="ARBA" id="ARBA00023136"/>
    </source>
</evidence>
<keyword evidence="4 5" id="KW-0472">Membrane</keyword>
<comment type="subcellular location">
    <subcellularLocation>
        <location evidence="1">Membrane</location>
        <topology evidence="1">Multi-pass membrane protein</topology>
    </subcellularLocation>
</comment>
<dbReference type="InParanoid" id="A0A4W3JVZ7"/>
<dbReference type="PANTHER" id="PTHR47767:SF1">
    <property type="entry name" value="ADHESION G PROTEIN-COUPLED RECEPTOR G7"/>
    <property type="match status" value="1"/>
</dbReference>
<proteinExistence type="predicted"/>
<evidence type="ECO:0000313" key="8">
    <source>
        <dbReference type="Proteomes" id="UP000314986"/>
    </source>
</evidence>
<reference evidence="8" key="2">
    <citation type="journal article" date="2007" name="PLoS Biol.">
        <title>Survey sequencing and comparative analysis of the elephant shark (Callorhinchus milii) genome.</title>
        <authorList>
            <person name="Venkatesh B."/>
            <person name="Kirkness E.F."/>
            <person name="Loh Y.H."/>
            <person name="Halpern A.L."/>
            <person name="Lee A.P."/>
            <person name="Johnson J."/>
            <person name="Dandona N."/>
            <person name="Viswanathan L.D."/>
            <person name="Tay A."/>
            <person name="Venter J.C."/>
            <person name="Strausberg R.L."/>
            <person name="Brenner S."/>
        </authorList>
    </citation>
    <scope>NUCLEOTIDE SEQUENCE [LARGE SCALE GENOMIC DNA]</scope>
</reference>
<dbReference type="InterPro" id="IPR053066">
    <property type="entry name" value="ADGR_G7"/>
</dbReference>
<feature type="transmembrane region" description="Helical" evidence="5">
    <location>
        <begin position="182"/>
        <end position="203"/>
    </location>
</feature>